<reference evidence="2" key="1">
    <citation type="journal article" date="2020" name="New Phytol.">
        <title>Comparative genomics reveals dynamic genome evolution in host specialist ectomycorrhizal fungi.</title>
        <authorList>
            <person name="Lofgren L.A."/>
            <person name="Nguyen N.H."/>
            <person name="Vilgalys R."/>
            <person name="Ruytinx J."/>
            <person name="Liao H.L."/>
            <person name="Branco S."/>
            <person name="Kuo A."/>
            <person name="LaButti K."/>
            <person name="Lipzen A."/>
            <person name="Andreopoulos W."/>
            <person name="Pangilinan J."/>
            <person name="Riley R."/>
            <person name="Hundley H."/>
            <person name="Na H."/>
            <person name="Barry K."/>
            <person name="Grigoriev I.V."/>
            <person name="Stajich J.E."/>
            <person name="Kennedy P.G."/>
        </authorList>
    </citation>
    <scope>NUCLEOTIDE SEQUENCE</scope>
    <source>
        <strain evidence="2">FC423</strain>
    </source>
</reference>
<dbReference type="Proteomes" id="UP000823399">
    <property type="component" value="Unassembled WGS sequence"/>
</dbReference>
<comment type="caution">
    <text evidence="2">The sequence shown here is derived from an EMBL/GenBank/DDBJ whole genome shotgun (WGS) entry which is preliminary data.</text>
</comment>
<dbReference type="GeneID" id="64700128"/>
<name>A0A9P7F454_9AGAM</name>
<keyword evidence="1" id="KW-1133">Transmembrane helix</keyword>
<protein>
    <submittedName>
        <fullName evidence="2">Uncharacterized protein</fullName>
    </submittedName>
</protein>
<dbReference type="AlphaFoldDB" id="A0A9P7F454"/>
<dbReference type="EMBL" id="JABBWM010000041">
    <property type="protein sequence ID" value="KAG2104337.1"/>
    <property type="molecule type" value="Genomic_DNA"/>
</dbReference>
<sequence>MQLIDLFNVPTSLMLRVPTFDGSIKLGHWDKMVIQFAALSMATIFGGIHCLAWPFTFVTHEEQLLWRICALAITGIP</sequence>
<gene>
    <name evidence="2" type="ORF">F5147DRAFT_703936</name>
</gene>
<keyword evidence="1" id="KW-0472">Membrane</keyword>
<evidence type="ECO:0000313" key="3">
    <source>
        <dbReference type="Proteomes" id="UP000823399"/>
    </source>
</evidence>
<feature type="transmembrane region" description="Helical" evidence="1">
    <location>
        <begin position="33"/>
        <end position="55"/>
    </location>
</feature>
<organism evidence="2 3">
    <name type="scientific">Suillus discolor</name>
    <dbReference type="NCBI Taxonomy" id="1912936"/>
    <lineage>
        <taxon>Eukaryota</taxon>
        <taxon>Fungi</taxon>
        <taxon>Dikarya</taxon>
        <taxon>Basidiomycota</taxon>
        <taxon>Agaricomycotina</taxon>
        <taxon>Agaricomycetes</taxon>
        <taxon>Agaricomycetidae</taxon>
        <taxon>Boletales</taxon>
        <taxon>Suillineae</taxon>
        <taxon>Suillaceae</taxon>
        <taxon>Suillus</taxon>
    </lineage>
</organism>
<accession>A0A9P7F454</accession>
<proteinExistence type="predicted"/>
<dbReference type="OrthoDB" id="2691545at2759"/>
<dbReference type="RefSeq" id="XP_041290842.1">
    <property type="nucleotide sequence ID" value="XM_041437869.1"/>
</dbReference>
<evidence type="ECO:0000313" key="2">
    <source>
        <dbReference type="EMBL" id="KAG2104337.1"/>
    </source>
</evidence>
<evidence type="ECO:0000256" key="1">
    <source>
        <dbReference type="SAM" id="Phobius"/>
    </source>
</evidence>
<keyword evidence="1" id="KW-0812">Transmembrane</keyword>
<keyword evidence="3" id="KW-1185">Reference proteome</keyword>